<evidence type="ECO:0008006" key="3">
    <source>
        <dbReference type="Google" id="ProtNLM"/>
    </source>
</evidence>
<protein>
    <recommendedName>
        <fullName evidence="3">3-oxoacyl-ACP synthase</fullName>
    </recommendedName>
</protein>
<reference evidence="1 2" key="1">
    <citation type="submission" date="2016-10" db="EMBL/GenBank/DDBJ databases">
        <authorList>
            <person name="de Groot N.N."/>
        </authorList>
    </citation>
    <scope>NUCLEOTIDE SEQUENCE [LARGE SCALE GENOMIC DNA]</scope>
    <source>
        <strain evidence="1 2">DSM 25232</strain>
    </source>
</reference>
<name>A0A1H7FTK1_AQUAM</name>
<accession>A0A1H7FTK1</accession>
<dbReference type="Proteomes" id="UP000198521">
    <property type="component" value="Unassembled WGS sequence"/>
</dbReference>
<organism evidence="1 2">
    <name type="scientific">Aquimarina amphilecti</name>
    <dbReference type="NCBI Taxonomy" id="1038014"/>
    <lineage>
        <taxon>Bacteria</taxon>
        <taxon>Pseudomonadati</taxon>
        <taxon>Bacteroidota</taxon>
        <taxon>Flavobacteriia</taxon>
        <taxon>Flavobacteriales</taxon>
        <taxon>Flavobacteriaceae</taxon>
        <taxon>Aquimarina</taxon>
    </lineage>
</organism>
<proteinExistence type="predicted"/>
<gene>
    <name evidence="1" type="ORF">SAMN04487910_0139</name>
</gene>
<sequence length="204" mass="23589">MIREKYYISDFCVIRDKKVFKNGTEVYADSEALSVKDFAKGIYKFLDLKYPKFHKMDELCKLGFLASEVLLKDKEKVDQDTALVLSNQASSLDTDRKHQLSIQDRENFYPSPAVFVYTLPNIIMGEISIKNKMKSENAFFVTDNFDADFITLYSEVLMNTGKATNVICGWVDLDNDKYDVFLAFLSKKGNKELTKEELNKLYKQ</sequence>
<evidence type="ECO:0000313" key="1">
    <source>
        <dbReference type="EMBL" id="SEK27520.1"/>
    </source>
</evidence>
<evidence type="ECO:0000313" key="2">
    <source>
        <dbReference type="Proteomes" id="UP000198521"/>
    </source>
</evidence>
<dbReference type="STRING" id="1038014.SAMN04487910_0139"/>
<dbReference type="AlphaFoldDB" id="A0A1H7FTK1"/>
<keyword evidence="2" id="KW-1185">Reference proteome</keyword>
<dbReference type="OrthoDB" id="1071350at2"/>
<dbReference type="EMBL" id="FOAB01000001">
    <property type="protein sequence ID" value="SEK27520.1"/>
    <property type="molecule type" value="Genomic_DNA"/>
</dbReference>
<dbReference type="RefSeq" id="WP_091404104.1">
    <property type="nucleotide sequence ID" value="NZ_FOAB01000001.1"/>
</dbReference>